<reference evidence="3 4" key="1">
    <citation type="submission" date="2021-03" db="EMBL/GenBank/DDBJ databases">
        <title>Sequencing the genomes of 1000 actinobacteria strains.</title>
        <authorList>
            <person name="Klenk H.-P."/>
        </authorList>
    </citation>
    <scope>NUCLEOTIDE SEQUENCE [LARGE SCALE GENOMIC DNA]</scope>
    <source>
        <strain evidence="3 4">DSM 45256</strain>
    </source>
</reference>
<dbReference type="SMART" id="SM00331">
    <property type="entry name" value="PP2C_SIG"/>
    <property type="match status" value="1"/>
</dbReference>
<protein>
    <recommendedName>
        <fullName evidence="2">PPM-type phosphatase domain-containing protein</fullName>
    </recommendedName>
</protein>
<dbReference type="RefSeq" id="WP_307862418.1">
    <property type="nucleotide sequence ID" value="NZ_JAGINU010000001.1"/>
</dbReference>
<organism evidence="3 4">
    <name type="scientific">Pseudonocardia parietis</name>
    <dbReference type="NCBI Taxonomy" id="570936"/>
    <lineage>
        <taxon>Bacteria</taxon>
        <taxon>Bacillati</taxon>
        <taxon>Actinomycetota</taxon>
        <taxon>Actinomycetes</taxon>
        <taxon>Pseudonocardiales</taxon>
        <taxon>Pseudonocardiaceae</taxon>
        <taxon>Pseudonocardia</taxon>
    </lineage>
</organism>
<dbReference type="PANTHER" id="PTHR43156:SF2">
    <property type="entry name" value="STAGE II SPORULATION PROTEIN E"/>
    <property type="match status" value="1"/>
</dbReference>
<dbReference type="Pfam" id="PF07228">
    <property type="entry name" value="SpoIIE"/>
    <property type="match status" value="1"/>
</dbReference>
<dbReference type="Gene3D" id="3.30.450.40">
    <property type="match status" value="1"/>
</dbReference>
<keyword evidence="1" id="KW-0378">Hydrolase</keyword>
<dbReference type="PANTHER" id="PTHR43156">
    <property type="entry name" value="STAGE II SPORULATION PROTEIN E-RELATED"/>
    <property type="match status" value="1"/>
</dbReference>
<sequence length="386" mass="39985">MITSEGREQFRVATAVRAGGPARGMSLRVDPDQVPGMAEALRGFPPVPSRRIDPAVAPDWLVPAGLGEVGSIVVASLPGHGVPAGALVLLRRAGTGPFGEDDEVTLREFAGRAGFAMSAARTFAQQASITETLMRDLLPPTLQQVAGIDFAGGYRPAQDHGRVGGDFYDVHPGAGDGEEILAVLGDVCGKGLEAAVLTGKIRSALQVLLPLAGDHQRMLTLLNGALLTDAADARFVTLVLASVTRRGPRVALRLTCAGHPAPLLIRADGRVEEAATRGTLVGVLPSAEATTVETVLAPGETCLLYTDGITEAHGGALGRDLFGEERLHRVAAECAGLPAEAVVERVQMVAAEWAGSNSHDDMAVLAITAPREPRPDAVDGPGRGTA</sequence>
<dbReference type="InterPro" id="IPR029016">
    <property type="entry name" value="GAF-like_dom_sf"/>
</dbReference>
<evidence type="ECO:0000256" key="1">
    <source>
        <dbReference type="ARBA" id="ARBA00022801"/>
    </source>
</evidence>
<comment type="caution">
    <text evidence="3">The sequence shown here is derived from an EMBL/GenBank/DDBJ whole genome shotgun (WGS) entry which is preliminary data.</text>
</comment>
<dbReference type="EMBL" id="JAGINU010000001">
    <property type="protein sequence ID" value="MBP2367613.1"/>
    <property type="molecule type" value="Genomic_DNA"/>
</dbReference>
<proteinExistence type="predicted"/>
<evidence type="ECO:0000259" key="2">
    <source>
        <dbReference type="SMART" id="SM00331"/>
    </source>
</evidence>
<evidence type="ECO:0000313" key="3">
    <source>
        <dbReference type="EMBL" id="MBP2367613.1"/>
    </source>
</evidence>
<keyword evidence="4" id="KW-1185">Reference proteome</keyword>
<dbReference type="SUPFAM" id="SSF55781">
    <property type="entry name" value="GAF domain-like"/>
    <property type="match status" value="1"/>
</dbReference>
<gene>
    <name evidence="3" type="ORF">JOF36_003309</name>
</gene>
<name>A0ABS4VV43_9PSEU</name>
<dbReference type="InterPro" id="IPR001932">
    <property type="entry name" value="PPM-type_phosphatase-like_dom"/>
</dbReference>
<dbReference type="Proteomes" id="UP001519295">
    <property type="component" value="Unassembled WGS sequence"/>
</dbReference>
<evidence type="ECO:0000313" key="4">
    <source>
        <dbReference type="Proteomes" id="UP001519295"/>
    </source>
</evidence>
<feature type="domain" description="PPM-type phosphatase" evidence="2">
    <location>
        <begin position="145"/>
        <end position="369"/>
    </location>
</feature>
<dbReference type="Gene3D" id="3.60.40.10">
    <property type="entry name" value="PPM-type phosphatase domain"/>
    <property type="match status" value="1"/>
</dbReference>
<accession>A0ABS4VV43</accession>
<dbReference type="InterPro" id="IPR036457">
    <property type="entry name" value="PPM-type-like_dom_sf"/>
</dbReference>
<dbReference type="InterPro" id="IPR052016">
    <property type="entry name" value="Bact_Sigma-Reg"/>
</dbReference>